<evidence type="ECO:0000313" key="4">
    <source>
        <dbReference type="Proteomes" id="UP001521931"/>
    </source>
</evidence>
<name>A0ABS9Q4Y2_9MICO</name>
<organism evidence="3 4">
    <name type="scientific">Arsenicicoccus bolidensis</name>
    <dbReference type="NCBI Taxonomy" id="229480"/>
    <lineage>
        <taxon>Bacteria</taxon>
        <taxon>Bacillati</taxon>
        <taxon>Actinomycetota</taxon>
        <taxon>Actinomycetes</taxon>
        <taxon>Micrococcales</taxon>
        <taxon>Intrasporangiaceae</taxon>
        <taxon>Arsenicicoccus</taxon>
    </lineage>
</organism>
<keyword evidence="4" id="KW-1185">Reference proteome</keyword>
<evidence type="ECO:0000256" key="1">
    <source>
        <dbReference type="SAM" id="MobiDB-lite"/>
    </source>
</evidence>
<dbReference type="CDD" id="cd21631">
    <property type="entry name" value="RHH_CopG_NikR-like"/>
    <property type="match status" value="1"/>
</dbReference>
<dbReference type="EMBL" id="JAKRCV010000033">
    <property type="protein sequence ID" value="MCG7322392.1"/>
    <property type="molecule type" value="Genomic_DNA"/>
</dbReference>
<evidence type="ECO:0000259" key="2">
    <source>
        <dbReference type="Pfam" id="PF01402"/>
    </source>
</evidence>
<dbReference type="Gene3D" id="1.10.1220.10">
    <property type="entry name" value="Met repressor-like"/>
    <property type="match status" value="1"/>
</dbReference>
<dbReference type="Pfam" id="PF01402">
    <property type="entry name" value="RHH_1"/>
    <property type="match status" value="1"/>
</dbReference>
<feature type="domain" description="Ribbon-helix-helix protein CopG" evidence="2">
    <location>
        <begin position="11"/>
        <end position="46"/>
    </location>
</feature>
<feature type="region of interest" description="Disordered" evidence="1">
    <location>
        <begin position="48"/>
        <end position="71"/>
    </location>
</feature>
<dbReference type="InterPro" id="IPR010985">
    <property type="entry name" value="Ribbon_hlx_hlx"/>
</dbReference>
<dbReference type="Proteomes" id="UP001521931">
    <property type="component" value="Unassembled WGS sequence"/>
</dbReference>
<reference evidence="3 4" key="1">
    <citation type="submission" date="2022-02" db="EMBL/GenBank/DDBJ databases">
        <title>Uncovering new skin microbiome diversity through culturing and metagenomics.</title>
        <authorList>
            <person name="Conlan S."/>
            <person name="Deming C."/>
            <person name="Nisc Comparative Sequencing Program N."/>
            <person name="Segre J.A."/>
        </authorList>
    </citation>
    <scope>NUCLEOTIDE SEQUENCE [LARGE SCALE GENOMIC DNA]</scope>
    <source>
        <strain evidence="3 4">ACRQZ</strain>
    </source>
</reference>
<dbReference type="InterPro" id="IPR002145">
    <property type="entry name" value="CopG"/>
</dbReference>
<gene>
    <name evidence="3" type="ORF">MHL29_10940</name>
</gene>
<dbReference type="SUPFAM" id="SSF47598">
    <property type="entry name" value="Ribbon-helix-helix"/>
    <property type="match status" value="1"/>
</dbReference>
<accession>A0ABS9Q4Y2</accession>
<comment type="caution">
    <text evidence="3">The sequence shown here is derived from an EMBL/GenBank/DDBJ whole genome shotgun (WGS) entry which is preliminary data.</text>
</comment>
<evidence type="ECO:0000313" key="3">
    <source>
        <dbReference type="EMBL" id="MCG7322392.1"/>
    </source>
</evidence>
<protein>
    <submittedName>
        <fullName evidence="3">Ribbon-helix-helix domain-containing protein</fullName>
    </submittedName>
</protein>
<dbReference type="RefSeq" id="WP_019287396.1">
    <property type="nucleotide sequence ID" value="NZ_DAMCTM010000003.1"/>
</dbReference>
<sequence length="71" mass="7475">MTASRTTKSQFNVYLPPELVREVKHHAIDDGVSLSRLVEAALREHLSWHTGSDSGSSAGGSGPGAGRPAYA</sequence>
<proteinExistence type="predicted"/>
<dbReference type="InterPro" id="IPR013321">
    <property type="entry name" value="Arc_rbn_hlx_hlx"/>
</dbReference>